<feature type="compositionally biased region" description="Basic and acidic residues" evidence="2">
    <location>
        <begin position="838"/>
        <end position="850"/>
    </location>
</feature>
<feature type="domain" description="C2H2-type" evidence="3">
    <location>
        <begin position="74"/>
        <end position="101"/>
    </location>
</feature>
<organism evidence="4 5">
    <name type="scientific">Pararge aegeria aegeria</name>
    <dbReference type="NCBI Taxonomy" id="348720"/>
    <lineage>
        <taxon>Eukaryota</taxon>
        <taxon>Metazoa</taxon>
        <taxon>Ecdysozoa</taxon>
        <taxon>Arthropoda</taxon>
        <taxon>Hexapoda</taxon>
        <taxon>Insecta</taxon>
        <taxon>Pterygota</taxon>
        <taxon>Neoptera</taxon>
        <taxon>Endopterygota</taxon>
        <taxon>Lepidoptera</taxon>
        <taxon>Glossata</taxon>
        <taxon>Ditrysia</taxon>
        <taxon>Papilionoidea</taxon>
        <taxon>Nymphalidae</taxon>
        <taxon>Satyrinae</taxon>
        <taxon>Satyrini</taxon>
        <taxon>Parargina</taxon>
        <taxon>Pararge</taxon>
    </lineage>
</organism>
<dbReference type="SMART" id="SM00355">
    <property type="entry name" value="ZnF_C2H2"/>
    <property type="match status" value="6"/>
</dbReference>
<keyword evidence="1" id="KW-0862">Zinc</keyword>
<keyword evidence="1" id="KW-0863">Zinc-finger</keyword>
<dbReference type="InterPro" id="IPR039149">
    <property type="entry name" value="ZNF800"/>
</dbReference>
<evidence type="ECO:0000313" key="5">
    <source>
        <dbReference type="Proteomes" id="UP000838756"/>
    </source>
</evidence>
<proteinExistence type="predicted"/>
<feature type="region of interest" description="Disordered" evidence="2">
    <location>
        <begin position="1"/>
        <end position="25"/>
    </location>
</feature>
<evidence type="ECO:0000313" key="4">
    <source>
        <dbReference type="EMBL" id="CAH2244206.1"/>
    </source>
</evidence>
<feature type="compositionally biased region" description="Low complexity" evidence="2">
    <location>
        <begin position="637"/>
        <end position="655"/>
    </location>
</feature>
<dbReference type="Gene3D" id="3.30.160.60">
    <property type="entry name" value="Classic Zinc Finger"/>
    <property type="match status" value="1"/>
</dbReference>
<dbReference type="InterPro" id="IPR013087">
    <property type="entry name" value="Znf_C2H2_type"/>
</dbReference>
<evidence type="ECO:0000259" key="3">
    <source>
        <dbReference type="PROSITE" id="PS50157"/>
    </source>
</evidence>
<dbReference type="PANTHER" id="PTHR21020:SF0">
    <property type="entry name" value="ZINC FINGER PROTEIN 800"/>
    <property type="match status" value="1"/>
</dbReference>
<dbReference type="GO" id="GO:0008270">
    <property type="term" value="F:zinc ion binding"/>
    <property type="evidence" value="ECO:0007669"/>
    <property type="project" value="UniProtKB-KW"/>
</dbReference>
<keyword evidence="1" id="KW-0479">Metal-binding</keyword>
<feature type="region of interest" description="Disordered" evidence="2">
    <location>
        <begin position="620"/>
        <end position="684"/>
    </location>
</feature>
<dbReference type="Proteomes" id="UP000838756">
    <property type="component" value="Unassembled WGS sequence"/>
</dbReference>
<feature type="region of interest" description="Disordered" evidence="2">
    <location>
        <begin position="455"/>
        <end position="482"/>
    </location>
</feature>
<dbReference type="OrthoDB" id="10066279at2759"/>
<feature type="compositionally biased region" description="Basic and acidic residues" evidence="2">
    <location>
        <begin position="455"/>
        <end position="469"/>
    </location>
</feature>
<evidence type="ECO:0000256" key="1">
    <source>
        <dbReference type="PROSITE-ProRule" id="PRU00042"/>
    </source>
</evidence>
<protein>
    <submittedName>
        <fullName evidence="4">Jg7442 protein</fullName>
    </submittedName>
</protein>
<dbReference type="PANTHER" id="PTHR21020">
    <property type="entry name" value="ZINC FINGER PROTEIN 800"/>
    <property type="match status" value="1"/>
</dbReference>
<feature type="compositionally biased region" description="Basic and acidic residues" evidence="2">
    <location>
        <begin position="1137"/>
        <end position="1148"/>
    </location>
</feature>
<dbReference type="EMBL" id="CAKXAJ010025809">
    <property type="protein sequence ID" value="CAH2244206.1"/>
    <property type="molecule type" value="Genomic_DNA"/>
</dbReference>
<feature type="compositionally biased region" description="Polar residues" evidence="2">
    <location>
        <begin position="1151"/>
        <end position="1163"/>
    </location>
</feature>
<feature type="region of interest" description="Disordered" evidence="2">
    <location>
        <begin position="696"/>
        <end position="743"/>
    </location>
</feature>
<feature type="region of interest" description="Disordered" evidence="2">
    <location>
        <begin position="1132"/>
        <end position="1163"/>
    </location>
</feature>
<comment type="caution">
    <text evidence="4">The sequence shown here is derived from an EMBL/GenBank/DDBJ whole genome shotgun (WGS) entry which is preliminary data.</text>
</comment>
<keyword evidence="5" id="KW-1185">Reference proteome</keyword>
<feature type="region of interest" description="Disordered" evidence="2">
    <location>
        <begin position="1322"/>
        <end position="1343"/>
    </location>
</feature>
<feature type="compositionally biased region" description="Basic residues" evidence="2">
    <location>
        <begin position="661"/>
        <end position="677"/>
    </location>
</feature>
<accession>A0A8S4S8E5</accession>
<reference evidence="4" key="1">
    <citation type="submission" date="2022-03" db="EMBL/GenBank/DDBJ databases">
        <authorList>
            <person name="Lindestad O."/>
        </authorList>
    </citation>
    <scope>NUCLEOTIDE SEQUENCE</scope>
</reference>
<dbReference type="PROSITE" id="PS00028">
    <property type="entry name" value="ZINC_FINGER_C2H2_1"/>
    <property type="match status" value="2"/>
</dbReference>
<feature type="region of interest" description="Disordered" evidence="2">
    <location>
        <begin position="836"/>
        <end position="869"/>
    </location>
</feature>
<sequence>MAGNKINTKKKDDKSKSSRNADQAVEENEDSIDFSLLRKPILTSITGFAQARKIFDLATEELKGLLSNECDLLYECKVCRNMFRSLANFISHKRIYCKQKFDSSVHGHFLKATSVMDEIMKIKKLEVSYQESLNDKIDLNNSDEDDDSRIPITKDLTSIVEKITKNEGVQHSDLESKQLVFQKIPKSSVAVFQNIKTGNNKTDTMKAQVDELNDILSQENAVLQSDGSFKVQSDVSFNVQSNDKVEEDVDNVIQISDDDENEESDILKCKLCDLQFSTLKTWKFHIKNKHLENRLVYPCPDCLDIFSTSWSVYRHLFKVHRKTAAQIRRLREAIQAKAFRMNNPPTFYEKRKSMPKPAPTQKITEEERLYKENQAWLEELDGESEGRRCGGCGRTFERRAALAAHTHTCARRDRRRIQIQIRKDYNKEPNNPYLAMAGCAAQAPTETKMSVEDVKKADNVQENKVKKDEIDEEPPEAESPVPDDIKQETEYMETDEPVIQNNKPIFYDNSMINKLPYAQQTEKNNLNAFRQKIQLDVDLFKLLCKKCDIKHDKIADFLDHMSSHYKWVRYACKLCNFKHFNFDKLPEHVKVVHKLKGNTEFYFSTVKAIDGTEALELSESIDEQNESNKTNSRRPSRCSSDSSRLSDDSSSSSTRPETGSRKRKSNLYKMNAKKKRQSLVTDAADQNKEEAILLEEGTAPNSKIFEENSSDFDEVEEKSLKRKNTKISSVASRRPVRKKTKPKNADFEYDLSNLLKMEAQGYRDSQTVIQGKKKTQQELQINYDIINKDCCGAMITLSRKSVENSQGHMKTASIPAFKASKESRVSRVFVRPMVPRITKMDKNSPKKVESEEVNNSGPSKVPESSSPILEPISDTCETSEDINEKPKKSIVAKIFNPNINKVLEGSVPSSGKDNKLTQNNKTFTQTSKEVVKESNEIVQTKSINTDSIDLNKDVNDGSISVSEKGKKLTLENENISTQTNKNIRIFKDINQSKTVEKKITDLDKNDKDKSVSCSEKGKIVSLETDKILTKTGKGIVQKPRDVIKTKTIDSILSDLNKDIKVTPLSISEKGNKNTLGTDETSTQTSICVVKKPKDSIQTKQLIPILQEVDVTDRSVLNSENDQKLCLELDETNTDSGTKTEKDTEKITDDTLSLSKPSNSSNTERNMVPFKFRRQGLEVIKNPLIKQNITDFTKAGMKTKILVIKPINRSADRINNLNAPLKFQTIKLKDPSKSNANNEEIKSDQVVVVQVPKVDCGISRSSPTPNINNGVSLTMNSAAILASEKFEKDVLSNQVLKKNCNDNDTHASSKAINVKILGRVSEKKKVSEDLEETPNSDERTLNHDKSIIVETLKNNLEENFNQKDEEQTTNQTKILNLDQSISVKSLEMNPEESLDQQDHGQTLDSHKNEDNLNKVDHLKSESTNITNESAKVVNEVLVDSNKIVSQES</sequence>
<gene>
    <name evidence="4" type="primary">jg7442</name>
    <name evidence="4" type="ORF">PAEG_LOCUS20182</name>
</gene>
<name>A0A8S4S8E5_9NEOP</name>
<feature type="region of interest" description="Disordered" evidence="2">
    <location>
        <begin position="1388"/>
        <end position="1412"/>
    </location>
</feature>
<evidence type="ECO:0000256" key="2">
    <source>
        <dbReference type="SAM" id="MobiDB-lite"/>
    </source>
</evidence>
<feature type="compositionally biased region" description="Basic and acidic residues" evidence="2">
    <location>
        <begin position="1403"/>
        <end position="1412"/>
    </location>
</feature>
<dbReference type="PROSITE" id="PS50157">
    <property type="entry name" value="ZINC_FINGER_C2H2_2"/>
    <property type="match status" value="1"/>
</dbReference>